<sequence length="943" mass="108010">MTEHGGGYTFFWSGRDSSERKEAGVGFAVKNNLVQKLPKLPEGLNDRLMTLQLPLSSKKHATIIRAYAPTMTNPMDVKDRFYEELDLLIASVSQTDKLVLLGDFNARVGSDYQTWPGVIGMHGVGKCNSNGLLLLKTCATHNLSITNTMFRLPARYKTLWMHPRSRNWHLIDYVIIRRDDWNDVRLKVEEVAEILSSALEQRIMESTDVQNNMEEQWASVRDILYSTALEHLGPAKRKHQDWFDDNNKVIQSLLSEKHRLLKEYQNDPSSTSKKTAFNNIRRTVQTELRNMQDLWLSKKTDEIQTSADSNNVRCFYEALNTVHGPRSSGSFPVLNADGTKLLTDRKQILERWTEHFNSVLNRPSSINNDAIDLLPQVKTNYTLDYLPMEHEVEKAIHQLSCGKAPGSDSIPAEVFKVGGQALIKRLTQLYQFMWKEEQLSQQLKDATVVHIYKRKGNRQSCDNHRGISLLSIAGKIFARILLNRLLSHLEQDLLPESQCGFRAGRGTVDMIFAARQLQEKCQEQRSDLYTAFVDLTKAFDTQFHNGMMARVLDDGEESETFPVTNGVKQGCVLVPTLFSIMFSAMLTNAFHDSQDSIKIKYRTHNQLFNIRRMQAATKVRENRIRDLLFADDCALNATNEHTMQLEMNRFSTACDNFGLTISTKKTDVMYQPARGKPYTNPEITVKGQTLQAVQKFIYLGSTLTNAVNIDVEVNNRIAKACAAFWRLHKNVWDRRGIRVTTKLKVYHAVILSTLFYACETWTIYSRHAKQLNRFHLSCLRKLLHFKWQDNIPDTEVLQQTSLPSIHTLLKKAQVRWAGHVVRMSDNRLPKQLLYGELYSGKRAAGGQKKRFKDCLKFSLKDFDIDVSTWENLATNRTAWRSKVRAGVSTAELRRITAAEQKRSSRKSRAKRGPPADPDLMCTKCGRTFRAQIGLISHNRTHRD</sequence>
<dbReference type="EMBL" id="JAIZAY010000002">
    <property type="protein sequence ID" value="KAJ8047734.1"/>
    <property type="molecule type" value="Genomic_DNA"/>
</dbReference>
<gene>
    <name evidence="5" type="ORF">HOLleu_06804</name>
</gene>
<evidence type="ECO:0000313" key="5">
    <source>
        <dbReference type="EMBL" id="KAJ8047734.1"/>
    </source>
</evidence>
<evidence type="ECO:0000259" key="4">
    <source>
        <dbReference type="PROSITE" id="PS50878"/>
    </source>
</evidence>
<dbReference type="OrthoDB" id="10063195at2759"/>
<dbReference type="PROSITE" id="PS50157">
    <property type="entry name" value="ZINC_FINGER_C2H2_2"/>
    <property type="match status" value="1"/>
</dbReference>
<keyword evidence="1" id="KW-0863">Zinc-finger</keyword>
<evidence type="ECO:0000256" key="1">
    <source>
        <dbReference type="PROSITE-ProRule" id="PRU00042"/>
    </source>
</evidence>
<dbReference type="Pfam" id="PF00078">
    <property type="entry name" value="RVT_1"/>
    <property type="match status" value="1"/>
</dbReference>
<dbReference type="InterPro" id="IPR000477">
    <property type="entry name" value="RT_dom"/>
</dbReference>
<evidence type="ECO:0000256" key="2">
    <source>
        <dbReference type="SAM" id="MobiDB-lite"/>
    </source>
</evidence>
<dbReference type="PROSITE" id="PS50878">
    <property type="entry name" value="RT_POL"/>
    <property type="match status" value="1"/>
</dbReference>
<accession>A0A9Q1CNM7</accession>
<dbReference type="PANTHER" id="PTHR47027">
    <property type="entry name" value="REVERSE TRANSCRIPTASE DOMAIN-CONTAINING PROTEIN"/>
    <property type="match status" value="1"/>
</dbReference>
<organism evidence="5 6">
    <name type="scientific">Holothuria leucospilota</name>
    <name type="common">Black long sea cucumber</name>
    <name type="synonym">Mertensiothuria leucospilota</name>
    <dbReference type="NCBI Taxonomy" id="206669"/>
    <lineage>
        <taxon>Eukaryota</taxon>
        <taxon>Metazoa</taxon>
        <taxon>Echinodermata</taxon>
        <taxon>Eleutherozoa</taxon>
        <taxon>Echinozoa</taxon>
        <taxon>Holothuroidea</taxon>
        <taxon>Aspidochirotacea</taxon>
        <taxon>Aspidochirotida</taxon>
        <taxon>Holothuriidae</taxon>
        <taxon>Holothuria</taxon>
    </lineage>
</organism>
<name>A0A9Q1CNM7_HOLLE</name>
<feature type="region of interest" description="Disordered" evidence="2">
    <location>
        <begin position="896"/>
        <end position="920"/>
    </location>
</feature>
<dbReference type="InterPro" id="IPR036691">
    <property type="entry name" value="Endo/exonu/phosph_ase_sf"/>
</dbReference>
<protein>
    <submittedName>
        <fullName evidence="5">RNA-directed DNA polymerase from mobile element jockey</fullName>
    </submittedName>
</protein>
<evidence type="ECO:0000313" key="6">
    <source>
        <dbReference type="Proteomes" id="UP001152320"/>
    </source>
</evidence>
<dbReference type="PANTHER" id="PTHR47027:SF26">
    <property type="entry name" value="REVERSE TRANSCRIPTASE DOMAIN-CONTAINING PROTEIN"/>
    <property type="match status" value="1"/>
</dbReference>
<comment type="caution">
    <text evidence="5">The sequence shown here is derived from an EMBL/GenBank/DDBJ whole genome shotgun (WGS) entry which is preliminary data.</text>
</comment>
<dbReference type="InterPro" id="IPR043502">
    <property type="entry name" value="DNA/RNA_pol_sf"/>
</dbReference>
<dbReference type="Proteomes" id="UP001152320">
    <property type="component" value="Chromosome 2"/>
</dbReference>
<dbReference type="GO" id="GO:0008270">
    <property type="term" value="F:zinc ion binding"/>
    <property type="evidence" value="ECO:0007669"/>
    <property type="project" value="UniProtKB-KW"/>
</dbReference>
<feature type="domain" description="C2H2-type" evidence="3">
    <location>
        <begin position="919"/>
        <end position="943"/>
    </location>
</feature>
<feature type="domain" description="Reverse transcriptase" evidence="4">
    <location>
        <begin position="432"/>
        <end position="703"/>
    </location>
</feature>
<evidence type="ECO:0000259" key="3">
    <source>
        <dbReference type="PROSITE" id="PS50157"/>
    </source>
</evidence>
<keyword evidence="1" id="KW-0862">Zinc</keyword>
<dbReference type="GO" id="GO:0003964">
    <property type="term" value="F:RNA-directed DNA polymerase activity"/>
    <property type="evidence" value="ECO:0007669"/>
    <property type="project" value="UniProtKB-KW"/>
</dbReference>
<dbReference type="PROSITE" id="PS00028">
    <property type="entry name" value="ZINC_FINGER_C2H2_1"/>
    <property type="match status" value="1"/>
</dbReference>
<keyword evidence="5" id="KW-0548">Nucleotidyltransferase</keyword>
<keyword evidence="5" id="KW-0808">Transferase</keyword>
<dbReference type="CDD" id="cd01650">
    <property type="entry name" value="RT_nLTR_like"/>
    <property type="match status" value="1"/>
</dbReference>
<keyword evidence="6" id="KW-1185">Reference proteome</keyword>
<dbReference type="SUPFAM" id="SSF56672">
    <property type="entry name" value="DNA/RNA polymerases"/>
    <property type="match status" value="1"/>
</dbReference>
<proteinExistence type="predicted"/>
<dbReference type="InterPro" id="IPR013087">
    <property type="entry name" value="Znf_C2H2_type"/>
</dbReference>
<dbReference type="SUPFAM" id="SSF56219">
    <property type="entry name" value="DNase I-like"/>
    <property type="match status" value="1"/>
</dbReference>
<dbReference type="AlphaFoldDB" id="A0A9Q1CNM7"/>
<keyword evidence="5" id="KW-0695">RNA-directed DNA polymerase</keyword>
<keyword evidence="1" id="KW-0479">Metal-binding</keyword>
<reference evidence="5" key="1">
    <citation type="submission" date="2021-10" db="EMBL/GenBank/DDBJ databases">
        <title>Tropical sea cucumber genome reveals ecological adaptation and Cuvierian tubules defense mechanism.</title>
        <authorList>
            <person name="Chen T."/>
        </authorList>
    </citation>
    <scope>NUCLEOTIDE SEQUENCE</scope>
    <source>
        <strain evidence="5">Nanhai2018</strain>
        <tissue evidence="5">Muscle</tissue>
    </source>
</reference>
<dbReference type="Gene3D" id="3.60.10.10">
    <property type="entry name" value="Endonuclease/exonuclease/phosphatase"/>
    <property type="match status" value="1"/>
</dbReference>